<reference evidence="4" key="1">
    <citation type="journal article" date="2020" name="Stud. Mycol.">
        <title>101 Dothideomycetes genomes: a test case for predicting lifestyles and emergence of pathogens.</title>
        <authorList>
            <person name="Haridas S."/>
            <person name="Albert R."/>
            <person name="Binder M."/>
            <person name="Bloem J."/>
            <person name="Labutti K."/>
            <person name="Salamov A."/>
            <person name="Andreopoulos B."/>
            <person name="Baker S."/>
            <person name="Barry K."/>
            <person name="Bills G."/>
            <person name="Bluhm B."/>
            <person name="Cannon C."/>
            <person name="Castanera R."/>
            <person name="Culley D."/>
            <person name="Daum C."/>
            <person name="Ezra D."/>
            <person name="Gonzalez J."/>
            <person name="Henrissat B."/>
            <person name="Kuo A."/>
            <person name="Liang C."/>
            <person name="Lipzen A."/>
            <person name="Lutzoni F."/>
            <person name="Magnuson J."/>
            <person name="Mondo S."/>
            <person name="Nolan M."/>
            <person name="Ohm R."/>
            <person name="Pangilinan J."/>
            <person name="Park H.-J."/>
            <person name="Ramirez L."/>
            <person name="Alfaro M."/>
            <person name="Sun H."/>
            <person name="Tritt A."/>
            <person name="Yoshinaga Y."/>
            <person name="Zwiers L.-H."/>
            <person name="Turgeon B."/>
            <person name="Goodwin S."/>
            <person name="Spatafora J."/>
            <person name="Crous P."/>
            <person name="Grigoriev I."/>
        </authorList>
    </citation>
    <scope>NUCLEOTIDE SEQUENCE</scope>
    <source>
        <strain evidence="4">SCOH1-5</strain>
    </source>
</reference>
<proteinExistence type="predicted"/>
<dbReference type="InterPro" id="IPR044122">
    <property type="entry name" value="UPF0261_N"/>
</dbReference>
<dbReference type="NCBIfam" id="NF002674">
    <property type="entry name" value="PRK02399.1-2"/>
    <property type="match status" value="1"/>
</dbReference>
<dbReference type="OrthoDB" id="10264588at2759"/>
<feature type="compositionally biased region" description="Low complexity" evidence="1">
    <location>
        <begin position="66"/>
        <end position="76"/>
    </location>
</feature>
<dbReference type="Pfam" id="PF23189">
    <property type="entry name" value="UPF0261_C"/>
    <property type="match status" value="1"/>
</dbReference>
<dbReference type="PIRSF" id="PIRSF033271">
    <property type="entry name" value="UCP033271"/>
    <property type="match status" value="1"/>
</dbReference>
<evidence type="ECO:0000313" key="5">
    <source>
        <dbReference type="Proteomes" id="UP000799539"/>
    </source>
</evidence>
<gene>
    <name evidence="4" type="ORF">CERZMDRAFT_46601</name>
</gene>
<evidence type="ECO:0000259" key="3">
    <source>
        <dbReference type="Pfam" id="PF23189"/>
    </source>
</evidence>
<feature type="domain" description="UPF0261" evidence="3">
    <location>
        <begin position="217"/>
        <end position="445"/>
    </location>
</feature>
<dbReference type="AlphaFoldDB" id="A0A6A6F8S6"/>
<dbReference type="Gene3D" id="3.40.50.12030">
    <property type="entry name" value="Uncharacterised protein family UPF0261, NC domain"/>
    <property type="match status" value="1"/>
</dbReference>
<dbReference type="PANTHER" id="PTHR31862:SF1">
    <property type="entry name" value="UPF0261 DOMAIN PROTEIN (AFU_ORTHOLOGUE AFUA_1G10120)"/>
    <property type="match status" value="1"/>
</dbReference>
<evidence type="ECO:0000259" key="2">
    <source>
        <dbReference type="Pfam" id="PF06792"/>
    </source>
</evidence>
<keyword evidence="5" id="KW-1185">Reference proteome</keyword>
<organism evidence="4 5">
    <name type="scientific">Cercospora zeae-maydis SCOH1-5</name>
    <dbReference type="NCBI Taxonomy" id="717836"/>
    <lineage>
        <taxon>Eukaryota</taxon>
        <taxon>Fungi</taxon>
        <taxon>Dikarya</taxon>
        <taxon>Ascomycota</taxon>
        <taxon>Pezizomycotina</taxon>
        <taxon>Dothideomycetes</taxon>
        <taxon>Dothideomycetidae</taxon>
        <taxon>Mycosphaerellales</taxon>
        <taxon>Mycosphaerellaceae</taxon>
        <taxon>Cercospora</taxon>
    </lineage>
</organism>
<dbReference type="CDD" id="cd15488">
    <property type="entry name" value="Tm-1-like"/>
    <property type="match status" value="1"/>
</dbReference>
<dbReference type="Gene3D" id="3.40.50.12020">
    <property type="entry name" value="Uncharacterised protein family UPF0261, NN domain"/>
    <property type="match status" value="1"/>
</dbReference>
<dbReference type="InterPro" id="IPR056778">
    <property type="entry name" value="UPF0261_C"/>
</dbReference>
<feature type="region of interest" description="Disordered" evidence="1">
    <location>
        <begin position="62"/>
        <end position="84"/>
    </location>
</feature>
<accession>A0A6A6F8S6</accession>
<dbReference type="Proteomes" id="UP000799539">
    <property type="component" value="Unassembled WGS sequence"/>
</dbReference>
<dbReference type="Pfam" id="PF06792">
    <property type="entry name" value="UPF0261"/>
    <property type="match status" value="1"/>
</dbReference>
<dbReference type="PANTHER" id="PTHR31862">
    <property type="entry name" value="UPF0261 DOMAIN PROTEIN (AFU_ORTHOLOGUE AFUA_1G10120)"/>
    <property type="match status" value="1"/>
</dbReference>
<name>A0A6A6F8S6_9PEZI</name>
<evidence type="ECO:0000256" key="1">
    <source>
        <dbReference type="SAM" id="MobiDB-lite"/>
    </source>
</evidence>
<dbReference type="InterPro" id="IPR008322">
    <property type="entry name" value="UPF0261"/>
</dbReference>
<dbReference type="InterPro" id="IPR051353">
    <property type="entry name" value="Tobamovirus_resist_UPF0261"/>
</dbReference>
<sequence length="449" mass="48533">MPHIVLLGTCDTKLQELLYLRSQILSFDSSSLSSSNTNNTKVTLVDVGRSPTHNEFITITQETLTSQHHSSPSSPSKENLDPSTLPRGDVIKYMTLCASNWLRTAYQRGLEDPEHALHAIISAGGTGGTALASAVMRDVLPIGFPKFIVSTAASGDTGPIVGECDIALIYSVVDIAGRNEVLDRVLGNAAGGVWGMGRAYQKKVDEEREKDGRGKRKIRLGITMFGVTTPGVDKIRSHLETISSTSAYDFEPFIFHCTGHGGLAMERLVAQNSLDAIIDLTTTEVCDLVAGGVMSAGPRRLEAALHKGIPCIISLGATDMVNFGPKETVPERYTKMGQERLLYEHNPTVTLMRTSVEECRMVGEFIADKVRRFAKHREMVKVVLPLGGVSMLSTSGGPFWDVEADEALFGAVRDGLKGCGVEVVEDERDVNDEGFARDVAARLLGLLGL</sequence>
<protein>
    <submittedName>
        <fullName evidence="4">Uncharacterized protein</fullName>
    </submittedName>
</protein>
<evidence type="ECO:0000313" key="4">
    <source>
        <dbReference type="EMBL" id="KAF2209790.1"/>
    </source>
</evidence>
<feature type="domain" description="UPF0261" evidence="2">
    <location>
        <begin position="2"/>
        <end position="201"/>
    </location>
</feature>
<dbReference type="EMBL" id="ML992685">
    <property type="protein sequence ID" value="KAF2209790.1"/>
    <property type="molecule type" value="Genomic_DNA"/>
</dbReference>